<keyword evidence="1" id="KW-0472">Membrane</keyword>
<organism evidence="3">
    <name type="scientific">Arabidopsis lyrata subsp. lyrata</name>
    <name type="common">Lyre-leaved rock-cress</name>
    <dbReference type="NCBI Taxonomy" id="81972"/>
    <lineage>
        <taxon>Eukaryota</taxon>
        <taxon>Viridiplantae</taxon>
        <taxon>Streptophyta</taxon>
        <taxon>Embryophyta</taxon>
        <taxon>Tracheophyta</taxon>
        <taxon>Spermatophyta</taxon>
        <taxon>Magnoliopsida</taxon>
        <taxon>eudicotyledons</taxon>
        <taxon>Gunneridae</taxon>
        <taxon>Pentapetalae</taxon>
        <taxon>rosids</taxon>
        <taxon>malvids</taxon>
        <taxon>Brassicales</taxon>
        <taxon>Brassicaceae</taxon>
        <taxon>Camelineae</taxon>
        <taxon>Arabidopsis</taxon>
    </lineage>
</organism>
<proteinExistence type="predicted"/>
<feature type="transmembrane region" description="Helical" evidence="1">
    <location>
        <begin position="22"/>
        <end position="40"/>
    </location>
</feature>
<evidence type="ECO:0000256" key="1">
    <source>
        <dbReference type="SAM" id="Phobius"/>
    </source>
</evidence>
<evidence type="ECO:0000313" key="2">
    <source>
        <dbReference type="EMBL" id="EFH64058.1"/>
    </source>
</evidence>
<dbReference type="Proteomes" id="UP000008694">
    <property type="component" value="Unassembled WGS sequence"/>
</dbReference>
<dbReference type="HOGENOM" id="CLU_2852695_0_0_1"/>
<gene>
    <name evidence="2" type="ORF">ARALYDRAFT_895881</name>
</gene>
<evidence type="ECO:0000313" key="3">
    <source>
        <dbReference type="Proteomes" id="UP000008694"/>
    </source>
</evidence>
<dbReference type="EMBL" id="GL348714">
    <property type="protein sequence ID" value="EFH64058.1"/>
    <property type="molecule type" value="Genomic_DNA"/>
</dbReference>
<protein>
    <submittedName>
        <fullName evidence="2">Expressed protein</fullName>
    </submittedName>
</protein>
<keyword evidence="1" id="KW-1133">Transmembrane helix</keyword>
<keyword evidence="1" id="KW-0812">Transmembrane</keyword>
<accession>D7KWL1</accession>
<sequence length="65" mass="6753">MASLILFQPSFAFRLPALGGFLSAGAGSSPLFLVFVALGLQSFGLSFGEPSVLFELWFGFSCGSG</sequence>
<dbReference type="Gramene" id="scaffold_202955.1">
    <property type="protein sequence ID" value="scaffold_202955.1"/>
    <property type="gene ID" value="scaffold_202955.1"/>
</dbReference>
<name>D7KWL1_ARALL</name>
<dbReference type="AlphaFoldDB" id="D7KWL1"/>
<reference evidence="3" key="1">
    <citation type="journal article" date="2011" name="Nat. Genet.">
        <title>The Arabidopsis lyrata genome sequence and the basis of rapid genome size change.</title>
        <authorList>
            <person name="Hu T.T."/>
            <person name="Pattyn P."/>
            <person name="Bakker E.G."/>
            <person name="Cao J."/>
            <person name="Cheng J.-F."/>
            <person name="Clark R.M."/>
            <person name="Fahlgren N."/>
            <person name="Fawcett J.A."/>
            <person name="Grimwood J."/>
            <person name="Gundlach H."/>
            <person name="Haberer G."/>
            <person name="Hollister J.D."/>
            <person name="Ossowski S."/>
            <person name="Ottilar R.P."/>
            <person name="Salamov A.A."/>
            <person name="Schneeberger K."/>
            <person name="Spannagl M."/>
            <person name="Wang X."/>
            <person name="Yang L."/>
            <person name="Nasrallah M.E."/>
            <person name="Bergelson J."/>
            <person name="Carrington J.C."/>
            <person name="Gaut B.S."/>
            <person name="Schmutz J."/>
            <person name="Mayer K.F.X."/>
            <person name="Van de Peer Y."/>
            <person name="Grigoriev I.V."/>
            <person name="Nordborg M."/>
            <person name="Weigel D."/>
            <person name="Guo Y.-L."/>
        </authorList>
    </citation>
    <scope>NUCLEOTIDE SEQUENCE [LARGE SCALE GENOMIC DNA]</scope>
    <source>
        <strain evidence="3">cv. MN47</strain>
    </source>
</reference>
<keyword evidence="3" id="KW-1185">Reference proteome</keyword>